<feature type="compositionally biased region" description="Basic residues" evidence="1">
    <location>
        <begin position="73"/>
        <end position="82"/>
    </location>
</feature>
<dbReference type="Proteomes" id="UP001187192">
    <property type="component" value="Unassembled WGS sequence"/>
</dbReference>
<accession>A0AA88AIS9</accession>
<reference evidence="2" key="1">
    <citation type="submission" date="2023-07" db="EMBL/GenBank/DDBJ databases">
        <title>draft genome sequence of fig (Ficus carica).</title>
        <authorList>
            <person name="Takahashi T."/>
            <person name="Nishimura K."/>
        </authorList>
    </citation>
    <scope>NUCLEOTIDE SEQUENCE</scope>
</reference>
<name>A0AA88AIS9_FICCA</name>
<comment type="caution">
    <text evidence="2">The sequence shown here is derived from an EMBL/GenBank/DDBJ whole genome shotgun (WGS) entry which is preliminary data.</text>
</comment>
<gene>
    <name evidence="2" type="ORF">TIFTF001_020626</name>
</gene>
<evidence type="ECO:0000313" key="3">
    <source>
        <dbReference type="Proteomes" id="UP001187192"/>
    </source>
</evidence>
<dbReference type="EMBL" id="BTGU01000037">
    <property type="protein sequence ID" value="GMN51472.1"/>
    <property type="molecule type" value="Genomic_DNA"/>
</dbReference>
<evidence type="ECO:0000256" key="1">
    <source>
        <dbReference type="SAM" id="MobiDB-lite"/>
    </source>
</evidence>
<evidence type="ECO:0000313" key="2">
    <source>
        <dbReference type="EMBL" id="GMN51472.1"/>
    </source>
</evidence>
<dbReference type="AlphaFoldDB" id="A0AA88AIS9"/>
<protein>
    <submittedName>
        <fullName evidence="2">Uncharacterized protein</fullName>
    </submittedName>
</protein>
<sequence length="109" mass="11931">MSLPTPESIVVNGDAHAVDGGPLVVAVVIQKHSEWILRIGEDKQFSQPILQRRCSSEKLQQLATIPVTSNPYRGRKKAKKSQLKSMENCEENRGEIAVCPSSSSSISDL</sequence>
<feature type="region of interest" description="Disordered" evidence="1">
    <location>
        <begin position="70"/>
        <end position="92"/>
    </location>
</feature>
<proteinExistence type="predicted"/>
<organism evidence="2 3">
    <name type="scientific">Ficus carica</name>
    <name type="common">Common fig</name>
    <dbReference type="NCBI Taxonomy" id="3494"/>
    <lineage>
        <taxon>Eukaryota</taxon>
        <taxon>Viridiplantae</taxon>
        <taxon>Streptophyta</taxon>
        <taxon>Embryophyta</taxon>
        <taxon>Tracheophyta</taxon>
        <taxon>Spermatophyta</taxon>
        <taxon>Magnoliopsida</taxon>
        <taxon>eudicotyledons</taxon>
        <taxon>Gunneridae</taxon>
        <taxon>Pentapetalae</taxon>
        <taxon>rosids</taxon>
        <taxon>fabids</taxon>
        <taxon>Rosales</taxon>
        <taxon>Moraceae</taxon>
        <taxon>Ficeae</taxon>
        <taxon>Ficus</taxon>
    </lineage>
</organism>
<keyword evidence="3" id="KW-1185">Reference proteome</keyword>